<dbReference type="InterPro" id="IPR014015">
    <property type="entry name" value="Helicase_SF3_DNA-vir"/>
</dbReference>
<organism evidence="6 7">
    <name type="scientific">Mycobacterium tuberculosis CAS/NITR204</name>
    <dbReference type="NCBI Taxonomy" id="1310114"/>
    <lineage>
        <taxon>Bacteria</taxon>
        <taxon>Bacillati</taxon>
        <taxon>Actinomycetota</taxon>
        <taxon>Actinomycetes</taxon>
        <taxon>Mycobacteriales</taxon>
        <taxon>Mycobacteriaceae</taxon>
        <taxon>Mycobacterium</taxon>
        <taxon>Mycobacterium tuberculosis complex</taxon>
    </lineage>
</organism>
<dbReference type="HOGENOM" id="CLU_018483_2_2_11"/>
<dbReference type="NCBIfam" id="TIGR01613">
    <property type="entry name" value="primase_Cterm"/>
    <property type="match status" value="1"/>
</dbReference>
<dbReference type="Pfam" id="PF10888">
    <property type="entry name" value="DUF2742"/>
    <property type="match status" value="1"/>
</dbReference>
<evidence type="ECO:0000256" key="2">
    <source>
        <dbReference type="ARBA" id="ARBA00022801"/>
    </source>
</evidence>
<dbReference type="InterPro" id="IPR024384">
    <property type="entry name" value="DUF2742"/>
</dbReference>
<name>R4M5V8_MYCTX</name>
<dbReference type="PATRIC" id="fig|1310114.3.peg.2312"/>
<dbReference type="Proteomes" id="UP000013548">
    <property type="component" value="Chromosome"/>
</dbReference>
<dbReference type="GO" id="GO:0005524">
    <property type="term" value="F:ATP binding"/>
    <property type="evidence" value="ECO:0007669"/>
    <property type="project" value="UniProtKB-KW"/>
</dbReference>
<dbReference type="InterPro" id="IPR006500">
    <property type="entry name" value="Helicase_put_C_phage/plasmid"/>
</dbReference>
<evidence type="ECO:0000259" key="5">
    <source>
        <dbReference type="PROSITE" id="PS51206"/>
    </source>
</evidence>
<dbReference type="InterPro" id="IPR045455">
    <property type="entry name" value="NrS-1_pol-like_helicase"/>
</dbReference>
<dbReference type="InterPro" id="IPR014818">
    <property type="entry name" value="Phage/plasmid_primase_P4_C"/>
</dbReference>
<reference evidence="6 7" key="1">
    <citation type="journal article" date="2013" name="Genome Announc.">
        <title>Whole-Genome Sequences of Four Clinical Isolates of Mycobacterium tuberculosis from Tamil Nadu, South India.</title>
        <authorList>
            <person name="Narayanan S."/>
            <person name="Deshpande U."/>
        </authorList>
    </citation>
    <scope>NUCLEOTIDE SEQUENCE [LARGE SCALE GENOMIC DNA]</scope>
    <source>
        <strain evidence="6 7">CAS/NITR204</strain>
    </source>
</reference>
<dbReference type="SUPFAM" id="SSF52540">
    <property type="entry name" value="P-loop containing nucleoside triphosphate hydrolases"/>
    <property type="match status" value="1"/>
</dbReference>
<accession>R4M5V8</accession>
<evidence type="ECO:0000313" key="6">
    <source>
        <dbReference type="EMBL" id="AGL27059.1"/>
    </source>
</evidence>
<evidence type="ECO:0000256" key="3">
    <source>
        <dbReference type="ARBA" id="ARBA00022840"/>
    </source>
</evidence>
<dbReference type="KEGG" id="mtuc:J113_11025"/>
<keyword evidence="3" id="KW-0067">ATP-binding</keyword>
<dbReference type="SMART" id="SM00885">
    <property type="entry name" value="D5_N"/>
    <property type="match status" value="1"/>
</dbReference>
<feature type="domain" description="SF3 helicase" evidence="5">
    <location>
        <begin position="281"/>
        <end position="440"/>
    </location>
</feature>
<dbReference type="Pfam" id="PF08706">
    <property type="entry name" value="D5_N"/>
    <property type="match status" value="1"/>
</dbReference>
<dbReference type="AlphaFoldDB" id="R4M5V8"/>
<dbReference type="BioCyc" id="MTUB1310114:G13A2-1623-MONOMER"/>
<protein>
    <submittedName>
        <fullName evidence="6">Bacteriophage protein</fullName>
    </submittedName>
</protein>
<dbReference type="PANTHER" id="PTHR35372:SF2">
    <property type="entry name" value="SF3 HELICASE DOMAIN-CONTAINING PROTEIN"/>
    <property type="match status" value="1"/>
</dbReference>
<keyword evidence="2" id="KW-0378">Hydrolase</keyword>
<proteinExistence type="predicted"/>
<gene>
    <name evidence="6" type="ORF">J113_11025</name>
</gene>
<evidence type="ECO:0000313" key="7">
    <source>
        <dbReference type="Proteomes" id="UP000013548"/>
    </source>
</evidence>
<evidence type="ECO:0000256" key="1">
    <source>
        <dbReference type="ARBA" id="ARBA00022741"/>
    </source>
</evidence>
<dbReference type="PANTHER" id="PTHR35372">
    <property type="entry name" value="ATP BINDING PROTEIN-RELATED"/>
    <property type="match status" value="1"/>
</dbReference>
<dbReference type="GO" id="GO:0016787">
    <property type="term" value="F:hydrolase activity"/>
    <property type="evidence" value="ECO:0007669"/>
    <property type="project" value="UniProtKB-KW"/>
</dbReference>
<keyword evidence="1" id="KW-0547">Nucleotide-binding</keyword>
<sequence length="564" mass="62752">MSWWSVHEHDAPVLDAAGSWPMAGTPAWRQLDDADPRKWAAICDAARHWALRVETCQEAMAQASRDVSAAADWPASPARSSDGAACTSRGRGWRDGRHPLRHRLSRRPLDRPGRARAHRRRWQTDASSSRPSPIAYRLPNVQDKLLHVAGIGWHSWDGRRWAADDRGEAKRAVLAELRQALSDSLNDKELRADVRKCESASGVAGVLDLAAALVPFAATVADLDSDPHLLNVANGTLDLHTLKLRPHAPADRITKICRGAYQSDTESPLWQAFLTRVLPDEGVRGFVQRLAGVGLLGTVREHVLAILIGVGANGKSVFDKAIRYALGDYACTAEPDLFMHRENAHPTGEMDLRGVRWVAVSESEKDRRLAESTIKRLTGGDTIRARKMRQDFVEFTPSHTPLLITNHLPRVPGDDTAIWRRIRVVPFEVVIPADEQDRELDARLQLEADSILSWAVAGWSDYQRIGLSQPDAVLAATSNYREDSDTIKRFIDDECVTSSPVLKATTTHLFEAWQRWRVQEGVPEISRKAFGQSLDTHGYPVTDKARDGRWRAGIAVRGADDFDD</sequence>
<dbReference type="InterPro" id="IPR051620">
    <property type="entry name" value="ORF904-like_C"/>
</dbReference>
<dbReference type="Pfam" id="PF19263">
    <property type="entry name" value="DUF5906"/>
    <property type="match status" value="1"/>
</dbReference>
<evidence type="ECO:0000256" key="4">
    <source>
        <dbReference type="SAM" id="MobiDB-lite"/>
    </source>
</evidence>
<dbReference type="InterPro" id="IPR027417">
    <property type="entry name" value="P-loop_NTPase"/>
</dbReference>
<dbReference type="EMBL" id="CP005386">
    <property type="protein sequence ID" value="AGL27059.1"/>
    <property type="molecule type" value="Genomic_DNA"/>
</dbReference>
<feature type="region of interest" description="Disordered" evidence="4">
    <location>
        <begin position="71"/>
        <end position="134"/>
    </location>
</feature>
<dbReference type="Gene3D" id="3.40.50.300">
    <property type="entry name" value="P-loop containing nucleotide triphosphate hydrolases"/>
    <property type="match status" value="1"/>
</dbReference>
<dbReference type="PROSITE" id="PS51206">
    <property type="entry name" value="SF3_HELICASE_1"/>
    <property type="match status" value="1"/>
</dbReference>